<organism evidence="1 2">
    <name type="scientific">Colletotrichum higginsianum (strain IMI 349063)</name>
    <name type="common">Crucifer anthracnose fungus</name>
    <dbReference type="NCBI Taxonomy" id="759273"/>
    <lineage>
        <taxon>Eukaryota</taxon>
        <taxon>Fungi</taxon>
        <taxon>Dikarya</taxon>
        <taxon>Ascomycota</taxon>
        <taxon>Pezizomycotina</taxon>
        <taxon>Sordariomycetes</taxon>
        <taxon>Hypocreomycetidae</taxon>
        <taxon>Glomerellales</taxon>
        <taxon>Glomerellaceae</taxon>
        <taxon>Colletotrichum</taxon>
        <taxon>Colletotrichum destructivum species complex</taxon>
    </lineage>
</organism>
<accession>A0A1B7Y4C5</accession>
<proteinExistence type="predicted"/>
<evidence type="ECO:0000313" key="2">
    <source>
        <dbReference type="Proteomes" id="UP000092177"/>
    </source>
</evidence>
<comment type="caution">
    <text evidence="1">The sequence shown here is derived from an EMBL/GenBank/DDBJ whole genome shotgun (WGS) entry which is preliminary data.</text>
</comment>
<dbReference type="EMBL" id="LTAN01000007">
    <property type="protein sequence ID" value="OBR06891.1"/>
    <property type="molecule type" value="Genomic_DNA"/>
</dbReference>
<dbReference type="VEuPathDB" id="FungiDB:CH63R_11011"/>
<dbReference type="Proteomes" id="UP000092177">
    <property type="component" value="Unassembled WGS sequence"/>
</dbReference>
<dbReference type="KEGG" id="chig:CH63R_11011"/>
<sequence>MDVIVGGIRSLESPPMRPEGKIGIFHGSASIKGRAGPVKIEIRRGRKVVAELHGQRDCWNADRTIDGKVGTMALMGQSDHTDLSPSEWVRLASHIIAFVDCCPSPALPGRVAHQALLIGEAGKVVFTVYDIIKDPAPAPYAILAMLVVPMGLPFKGERTAFGQIEDTLTALKEGDLKLLVVNFVEKDSKAQNLNSNTL</sequence>
<gene>
    <name evidence="1" type="ORF">CH63R_11011</name>
</gene>
<keyword evidence="2" id="KW-1185">Reference proteome</keyword>
<dbReference type="GeneID" id="28870092"/>
<name>A0A1B7Y4C5_COLHI</name>
<reference evidence="2" key="1">
    <citation type="journal article" date="2017" name="BMC Genomics">
        <title>Gapless genome assembly of Colletotrichum higginsianum reveals chromosome structure and association of transposable elements with secondary metabolite gene clusters.</title>
        <authorList>
            <person name="Dallery J.-F."/>
            <person name="Lapalu N."/>
            <person name="Zampounis A."/>
            <person name="Pigne S."/>
            <person name="Luyten I."/>
            <person name="Amselem J."/>
            <person name="Wittenberg A.H.J."/>
            <person name="Zhou S."/>
            <person name="de Queiroz M.V."/>
            <person name="Robin G.P."/>
            <person name="Auger A."/>
            <person name="Hainaut M."/>
            <person name="Henrissat B."/>
            <person name="Kim K.-T."/>
            <person name="Lee Y.-H."/>
            <person name="Lespinet O."/>
            <person name="Schwartz D.C."/>
            <person name="Thon M.R."/>
            <person name="O'Connell R.J."/>
        </authorList>
    </citation>
    <scope>NUCLEOTIDE SEQUENCE [LARGE SCALE GENOMIC DNA]</scope>
    <source>
        <strain evidence="2">IMI 349063</strain>
    </source>
</reference>
<dbReference type="AlphaFoldDB" id="A0A1B7Y4C5"/>
<evidence type="ECO:0000313" key="1">
    <source>
        <dbReference type="EMBL" id="OBR06891.1"/>
    </source>
</evidence>
<protein>
    <submittedName>
        <fullName evidence="1">Alpha-glucanase</fullName>
    </submittedName>
</protein>
<dbReference type="RefSeq" id="XP_018155409.1">
    <property type="nucleotide sequence ID" value="XM_018305985.1"/>
</dbReference>